<keyword evidence="2" id="KW-1185">Reference proteome</keyword>
<evidence type="ECO:0000313" key="2">
    <source>
        <dbReference type="Proteomes" id="UP000244450"/>
    </source>
</evidence>
<dbReference type="EMBL" id="QCYK01000001">
    <property type="protein sequence ID" value="PUZ29353.1"/>
    <property type="molecule type" value="Genomic_DNA"/>
</dbReference>
<organism evidence="1 2">
    <name type="scientific">Chitinophaga parva</name>
    <dbReference type="NCBI Taxonomy" id="2169414"/>
    <lineage>
        <taxon>Bacteria</taxon>
        <taxon>Pseudomonadati</taxon>
        <taxon>Bacteroidota</taxon>
        <taxon>Chitinophagia</taxon>
        <taxon>Chitinophagales</taxon>
        <taxon>Chitinophagaceae</taxon>
        <taxon>Chitinophaga</taxon>
    </lineage>
</organism>
<dbReference type="Proteomes" id="UP000244450">
    <property type="component" value="Unassembled WGS sequence"/>
</dbReference>
<dbReference type="AlphaFoldDB" id="A0A2T7BNV0"/>
<protein>
    <submittedName>
        <fullName evidence="1">Uncharacterized protein</fullName>
    </submittedName>
</protein>
<evidence type="ECO:0000313" key="1">
    <source>
        <dbReference type="EMBL" id="PUZ29353.1"/>
    </source>
</evidence>
<proteinExistence type="predicted"/>
<sequence>MNCTSGKFIKWAREGYQLDTPIVSYDTSNALDLSVQKCRKVKVFLWGNYEDTVIIVSDRNDDRRIPIYNNNYPYNDMEYTGIEFDVKLERRTGEIAIFLSNAHHYVKIPLDICYPICEIKYQEGIWYINNSKGFKRIESFIKIK</sequence>
<accession>A0A2T7BNV0</accession>
<gene>
    <name evidence="1" type="ORF">DCC81_07820</name>
</gene>
<reference evidence="1 2" key="1">
    <citation type="submission" date="2018-04" db="EMBL/GenBank/DDBJ databases">
        <title>Chitinophaga fuyangensis sp. nov., isolated from soil in a chemical factory.</title>
        <authorList>
            <person name="Chen K."/>
        </authorList>
    </citation>
    <scope>NUCLEOTIDE SEQUENCE [LARGE SCALE GENOMIC DNA]</scope>
    <source>
        <strain evidence="1 2">LY-1</strain>
    </source>
</reference>
<comment type="caution">
    <text evidence="1">The sequence shown here is derived from an EMBL/GenBank/DDBJ whole genome shotgun (WGS) entry which is preliminary data.</text>
</comment>
<name>A0A2T7BNV0_9BACT</name>